<dbReference type="InParanoid" id="W3WP38"/>
<evidence type="ECO:0000256" key="5">
    <source>
        <dbReference type="ARBA" id="ARBA00022777"/>
    </source>
</evidence>
<evidence type="ECO:0000256" key="7">
    <source>
        <dbReference type="ARBA" id="ARBA00047899"/>
    </source>
</evidence>
<dbReference type="InterPro" id="IPR051334">
    <property type="entry name" value="SRPK"/>
</dbReference>
<evidence type="ECO:0000256" key="2">
    <source>
        <dbReference type="ARBA" id="ARBA00022527"/>
    </source>
</evidence>
<feature type="compositionally biased region" description="Basic and acidic residues" evidence="9">
    <location>
        <begin position="477"/>
        <end position="493"/>
    </location>
</feature>
<dbReference type="EC" id="2.7.11.1" evidence="1"/>
<evidence type="ECO:0000259" key="11">
    <source>
        <dbReference type="PROSITE" id="PS50011"/>
    </source>
</evidence>
<keyword evidence="10" id="KW-1133">Transmembrane helix</keyword>
<evidence type="ECO:0000256" key="10">
    <source>
        <dbReference type="SAM" id="Phobius"/>
    </source>
</evidence>
<keyword evidence="4" id="KW-0547">Nucleotide-binding</keyword>
<dbReference type="PROSITE" id="PS50011">
    <property type="entry name" value="PROTEIN_KINASE_DOM"/>
    <property type="match status" value="1"/>
</dbReference>
<dbReference type="eggNOG" id="KOG1290">
    <property type="taxonomic scope" value="Eukaryota"/>
</dbReference>
<dbReference type="Gene3D" id="1.10.510.10">
    <property type="entry name" value="Transferase(Phosphotransferase) domain 1"/>
    <property type="match status" value="1"/>
</dbReference>
<dbReference type="AlphaFoldDB" id="W3WP38"/>
<name>W3WP38_PESFW</name>
<dbReference type="GO" id="GO:0004674">
    <property type="term" value="F:protein serine/threonine kinase activity"/>
    <property type="evidence" value="ECO:0007669"/>
    <property type="project" value="UniProtKB-KW"/>
</dbReference>
<dbReference type="GO" id="GO:0005524">
    <property type="term" value="F:ATP binding"/>
    <property type="evidence" value="ECO:0007669"/>
    <property type="project" value="UniProtKB-KW"/>
</dbReference>
<organism evidence="12 13">
    <name type="scientific">Pestalotiopsis fici (strain W106-1 / CGMCC3.15140)</name>
    <dbReference type="NCBI Taxonomy" id="1229662"/>
    <lineage>
        <taxon>Eukaryota</taxon>
        <taxon>Fungi</taxon>
        <taxon>Dikarya</taxon>
        <taxon>Ascomycota</taxon>
        <taxon>Pezizomycotina</taxon>
        <taxon>Sordariomycetes</taxon>
        <taxon>Xylariomycetidae</taxon>
        <taxon>Amphisphaeriales</taxon>
        <taxon>Sporocadaceae</taxon>
        <taxon>Pestalotiopsis</taxon>
    </lineage>
</organism>
<evidence type="ECO:0000256" key="4">
    <source>
        <dbReference type="ARBA" id="ARBA00022741"/>
    </source>
</evidence>
<dbReference type="Proteomes" id="UP000030651">
    <property type="component" value="Unassembled WGS sequence"/>
</dbReference>
<dbReference type="GeneID" id="19278078"/>
<dbReference type="GO" id="GO:0000245">
    <property type="term" value="P:spliceosomal complex assembly"/>
    <property type="evidence" value="ECO:0007669"/>
    <property type="project" value="TreeGrafter"/>
</dbReference>
<dbReference type="KEGG" id="pfy:PFICI_13065"/>
<keyword evidence="3" id="KW-0808">Transferase</keyword>
<sequence length="723" mass="80095">MANVDQGADAIGGESEKQSLLDIFVSANGGPTLKHVLGADEVDSPSTPRYQTLEDEIGAEFLENIEDYRPGGFYPVDVGDEILGQFKVYHKLGHGRLATVWLAVNFITPEWKAIKIFKASCSAKAALCYEQAKVAIETQPQLFESKSFLLPDDGVWVDSPNGRHLCLVLPLLGPKITHHEDESADRQEKYLQQVVMCLRALHSLGIHHGGVHPGNLLQTIDVGDVPIDDMLLVLGTPITFPVKPADESDGEFAKSHAPKYLTAPTRGLKRLPLKPRIVLTDVEVALTMNEPARDSNTPSDKDFVLGWEKIKCDMWGLAFTVLRMRRALFLELPWYPKSKSWDPDSTRPALEAALGSLFSLVQSVLNTKDLNDEYLLGLRHLSVQHDGELDLTIQQNYVIKRALELRWKRKELQLLGNLLEETTNFRIRDWTLPEAPMKEAIGEEYAHGDGSPWNMANQYETLTGGLEPLLDNMSSSESDRSKSVVEGEEHLSRESASAEPVPEETGSKAQEMKETNKIPFITPVYSDEFDDFFTENPSDIVQSPGSMDDDPAEQSSEAPSTPPRSVTPPPKRPASPPIPPPPPSPSPEPELEDDPELDPEYEPEFEFEPEADTQDKAPSVRHRTINVILLGFTVAMALWTVLFTVFLLQAKTTATPGRSATAARKPGQPGILYLQTRRLSAHTSFFEGIMASPEQSVPLDDRDGRAVFEGLDFFESEFGSLAG</sequence>
<evidence type="ECO:0000313" key="12">
    <source>
        <dbReference type="EMBL" id="ETS74581.1"/>
    </source>
</evidence>
<evidence type="ECO:0000313" key="13">
    <source>
        <dbReference type="Proteomes" id="UP000030651"/>
    </source>
</evidence>
<evidence type="ECO:0000256" key="3">
    <source>
        <dbReference type="ARBA" id="ARBA00022679"/>
    </source>
</evidence>
<evidence type="ECO:0000256" key="6">
    <source>
        <dbReference type="ARBA" id="ARBA00022840"/>
    </source>
</evidence>
<dbReference type="SMART" id="SM00220">
    <property type="entry name" value="S_TKc"/>
    <property type="match status" value="1"/>
</dbReference>
<feature type="compositionally biased region" description="Acidic residues" evidence="9">
    <location>
        <begin position="589"/>
        <end position="612"/>
    </location>
</feature>
<evidence type="ECO:0000256" key="8">
    <source>
        <dbReference type="ARBA" id="ARBA00048679"/>
    </source>
</evidence>
<feature type="region of interest" description="Disordered" evidence="9">
    <location>
        <begin position="466"/>
        <end position="515"/>
    </location>
</feature>
<protein>
    <recommendedName>
        <fullName evidence="1">non-specific serine/threonine protein kinase</fullName>
        <ecNumber evidence="1">2.7.11.1</ecNumber>
    </recommendedName>
</protein>
<accession>W3WP38</accession>
<dbReference type="InterPro" id="IPR011009">
    <property type="entry name" value="Kinase-like_dom_sf"/>
</dbReference>
<dbReference type="SUPFAM" id="SSF56112">
    <property type="entry name" value="Protein kinase-like (PK-like)"/>
    <property type="match status" value="1"/>
</dbReference>
<feature type="domain" description="Protein kinase" evidence="11">
    <location>
        <begin position="86"/>
        <end position="441"/>
    </location>
</feature>
<keyword evidence="10" id="KW-0472">Membrane</keyword>
<comment type="catalytic activity">
    <reaction evidence="7">
        <text>L-threonyl-[protein] + ATP = O-phospho-L-threonyl-[protein] + ADP + H(+)</text>
        <dbReference type="Rhea" id="RHEA:46608"/>
        <dbReference type="Rhea" id="RHEA-COMP:11060"/>
        <dbReference type="Rhea" id="RHEA-COMP:11605"/>
        <dbReference type="ChEBI" id="CHEBI:15378"/>
        <dbReference type="ChEBI" id="CHEBI:30013"/>
        <dbReference type="ChEBI" id="CHEBI:30616"/>
        <dbReference type="ChEBI" id="CHEBI:61977"/>
        <dbReference type="ChEBI" id="CHEBI:456216"/>
        <dbReference type="EC" id="2.7.11.1"/>
    </reaction>
</comment>
<dbReference type="PANTHER" id="PTHR47634">
    <property type="entry name" value="PROTEIN KINASE DOMAIN-CONTAINING PROTEIN-RELATED"/>
    <property type="match status" value="1"/>
</dbReference>
<evidence type="ECO:0000256" key="1">
    <source>
        <dbReference type="ARBA" id="ARBA00012513"/>
    </source>
</evidence>
<proteinExistence type="predicted"/>
<dbReference type="Gene3D" id="3.30.200.20">
    <property type="entry name" value="Phosphorylase Kinase, domain 1"/>
    <property type="match status" value="1"/>
</dbReference>
<comment type="catalytic activity">
    <reaction evidence="8">
        <text>L-seryl-[protein] + ATP = O-phospho-L-seryl-[protein] + ADP + H(+)</text>
        <dbReference type="Rhea" id="RHEA:17989"/>
        <dbReference type="Rhea" id="RHEA-COMP:9863"/>
        <dbReference type="Rhea" id="RHEA-COMP:11604"/>
        <dbReference type="ChEBI" id="CHEBI:15378"/>
        <dbReference type="ChEBI" id="CHEBI:29999"/>
        <dbReference type="ChEBI" id="CHEBI:30616"/>
        <dbReference type="ChEBI" id="CHEBI:83421"/>
        <dbReference type="ChEBI" id="CHEBI:456216"/>
        <dbReference type="EC" id="2.7.11.1"/>
    </reaction>
</comment>
<dbReference type="RefSeq" id="XP_007839837.1">
    <property type="nucleotide sequence ID" value="XM_007841646.1"/>
</dbReference>
<keyword evidence="6" id="KW-0067">ATP-binding</keyword>
<keyword evidence="5" id="KW-0418">Kinase</keyword>
<reference evidence="13" key="1">
    <citation type="journal article" date="2015" name="BMC Genomics">
        <title>Genomic and transcriptomic analysis of the endophytic fungus Pestalotiopsis fici reveals its lifestyle and high potential for synthesis of natural products.</title>
        <authorList>
            <person name="Wang X."/>
            <person name="Zhang X."/>
            <person name="Liu L."/>
            <person name="Xiang M."/>
            <person name="Wang W."/>
            <person name="Sun X."/>
            <person name="Che Y."/>
            <person name="Guo L."/>
            <person name="Liu G."/>
            <person name="Guo L."/>
            <person name="Wang C."/>
            <person name="Yin W.B."/>
            <person name="Stadler M."/>
            <person name="Zhang X."/>
            <person name="Liu X."/>
        </authorList>
    </citation>
    <scope>NUCLEOTIDE SEQUENCE [LARGE SCALE GENOMIC DNA]</scope>
    <source>
        <strain evidence="13">W106-1 / CGMCC3.15140</strain>
    </source>
</reference>
<feature type="compositionally biased region" description="Pro residues" evidence="9">
    <location>
        <begin position="560"/>
        <end position="588"/>
    </location>
</feature>
<keyword evidence="13" id="KW-1185">Reference proteome</keyword>
<keyword evidence="10" id="KW-0812">Transmembrane</keyword>
<feature type="region of interest" description="Disordered" evidence="9">
    <location>
        <begin position="529"/>
        <end position="618"/>
    </location>
</feature>
<dbReference type="InterPro" id="IPR000719">
    <property type="entry name" value="Prot_kinase_dom"/>
</dbReference>
<evidence type="ECO:0000256" key="9">
    <source>
        <dbReference type="SAM" id="MobiDB-lite"/>
    </source>
</evidence>
<keyword evidence="2" id="KW-0723">Serine/threonine-protein kinase</keyword>
<feature type="compositionally biased region" description="Polar residues" evidence="9">
    <location>
        <begin position="535"/>
        <end position="545"/>
    </location>
</feature>
<dbReference type="PANTHER" id="PTHR47634:SF9">
    <property type="entry name" value="PROTEIN KINASE DOMAIN-CONTAINING PROTEIN-RELATED"/>
    <property type="match status" value="1"/>
</dbReference>
<gene>
    <name evidence="12" type="ORF">PFICI_13065</name>
</gene>
<dbReference type="EMBL" id="KI912119">
    <property type="protein sequence ID" value="ETS74581.1"/>
    <property type="molecule type" value="Genomic_DNA"/>
</dbReference>
<dbReference type="HOGENOM" id="CLU_382669_0_0_1"/>
<dbReference type="OrthoDB" id="5979581at2759"/>
<feature type="transmembrane region" description="Helical" evidence="10">
    <location>
        <begin position="627"/>
        <end position="648"/>
    </location>
</feature>
<dbReference type="GO" id="GO:0050684">
    <property type="term" value="P:regulation of mRNA processing"/>
    <property type="evidence" value="ECO:0007669"/>
    <property type="project" value="TreeGrafter"/>
</dbReference>